<dbReference type="PANTHER" id="PTHR43318">
    <property type="entry name" value="UDP-N-ACETYLGLUCOSAMINE 4,6-DEHYDRATASE"/>
    <property type="match status" value="1"/>
</dbReference>
<dbReference type="EMBL" id="FNGO01000001">
    <property type="protein sequence ID" value="SDL04900.1"/>
    <property type="molecule type" value="Genomic_DNA"/>
</dbReference>
<dbReference type="PANTHER" id="PTHR43318:SF1">
    <property type="entry name" value="POLYSACCHARIDE BIOSYNTHESIS PROTEIN EPSC-RELATED"/>
    <property type="match status" value="1"/>
</dbReference>
<proteinExistence type="inferred from homology"/>
<organism evidence="4 5">
    <name type="scientific">Halarsenatibacter silvermanii</name>
    <dbReference type="NCBI Taxonomy" id="321763"/>
    <lineage>
        <taxon>Bacteria</taxon>
        <taxon>Bacillati</taxon>
        <taxon>Bacillota</taxon>
        <taxon>Clostridia</taxon>
        <taxon>Halanaerobiales</taxon>
        <taxon>Halarsenatibacteraceae</taxon>
        <taxon>Halarsenatibacter</taxon>
    </lineage>
</organism>
<feature type="transmembrane region" description="Helical" evidence="2">
    <location>
        <begin position="44"/>
        <end position="64"/>
    </location>
</feature>
<evidence type="ECO:0000256" key="2">
    <source>
        <dbReference type="SAM" id="Phobius"/>
    </source>
</evidence>
<evidence type="ECO:0000313" key="4">
    <source>
        <dbReference type="EMBL" id="SDL04900.1"/>
    </source>
</evidence>
<evidence type="ECO:0000256" key="1">
    <source>
        <dbReference type="ARBA" id="ARBA00007430"/>
    </source>
</evidence>
<dbReference type="OrthoDB" id="9803111at2"/>
<gene>
    <name evidence="4" type="ORF">SAMN04488692_10124</name>
</gene>
<dbReference type="Pfam" id="PF13727">
    <property type="entry name" value="CoA_binding_3"/>
    <property type="match status" value="1"/>
</dbReference>
<dbReference type="InterPro" id="IPR003869">
    <property type="entry name" value="Polysac_CapD-like"/>
</dbReference>
<sequence>MLEIIKKIYRRPFMAAADLLLLNICLALSYYLRFEGGWLNYFELSYIPVITVIGVIIFNLSRLYNRLWEYASIGELISVIKTGVIINLLFTAYNFFWQQPLPRSIPLLNTVLLIFGLGGLRLSLRLLSDYLEQKSTRSAAEKDRTSVLIVGAGDAGEMIIREMKKHPEFARDVVALVDDDPAKQGRKLHGIEVKGGREDLPRLIEEHEVEEVIIAIPSAPGSEVKEIFNLASRHEGVKVKTVPGVYELINGDVSIDELREVRVEDLLRRDPVQLHTENISSYLEGHKVMVTGGGGSIGSELCRQVAEFNPSELLVLDIYENSTYLLLRELRNKFPGLKVRPVVANVQDEKRLENVFRRHRPRVVFHAAAHKHVPLMEINPGEAVKNNVLGTYNTARLADKYGVDRFVQISTDKAVNPTNIMGASKRAAEMVIQDMDCRSDTRFMAVRFGNVLGSCGSVVPIFKEQIASGGPVTVTHREVKRYFMTIPEAAQLVIQAGSQGEGGEVFILDMGEPVKIIDLARDLISLSGYKPGEDIEIEITGLRPGEKLFEELMSDIESSQVTEHERIYISDLEDECGLELNEMINRLEIGLEKQDAAGLVQELANIVESYQPDDLQQKRMRKRIQ</sequence>
<protein>
    <submittedName>
        <fullName evidence="4">NDP-sugar epimerase, includes UDP-GlcNAc-inverting 4,6-dehydratase FlaA1 and capsular polysaccharide biosynthesis protein EpsC</fullName>
    </submittedName>
</protein>
<evidence type="ECO:0000313" key="5">
    <source>
        <dbReference type="Proteomes" id="UP000199476"/>
    </source>
</evidence>
<dbReference type="Gene3D" id="3.40.50.720">
    <property type="entry name" value="NAD(P)-binding Rossmann-like Domain"/>
    <property type="match status" value="2"/>
</dbReference>
<accession>A0A1G9GW21</accession>
<dbReference type="RefSeq" id="WP_089757464.1">
    <property type="nucleotide sequence ID" value="NZ_FNGO01000001.1"/>
</dbReference>
<dbReference type="STRING" id="321763.SAMN04488692_10124"/>
<dbReference type="Pfam" id="PF02719">
    <property type="entry name" value="Polysacc_synt_2"/>
    <property type="match status" value="1"/>
</dbReference>
<feature type="transmembrane region" description="Helical" evidence="2">
    <location>
        <begin position="76"/>
        <end position="96"/>
    </location>
</feature>
<keyword evidence="2" id="KW-0812">Transmembrane</keyword>
<dbReference type="InterPro" id="IPR051203">
    <property type="entry name" value="Polysaccharide_Synthase-Rel"/>
</dbReference>
<dbReference type="Proteomes" id="UP000199476">
    <property type="component" value="Unassembled WGS sequence"/>
</dbReference>
<feature type="transmembrane region" description="Helical" evidence="2">
    <location>
        <begin position="12"/>
        <end position="32"/>
    </location>
</feature>
<keyword evidence="2" id="KW-0472">Membrane</keyword>
<keyword evidence="5" id="KW-1185">Reference proteome</keyword>
<dbReference type="SUPFAM" id="SSF51735">
    <property type="entry name" value="NAD(P)-binding Rossmann-fold domains"/>
    <property type="match status" value="2"/>
</dbReference>
<reference evidence="4 5" key="1">
    <citation type="submission" date="2016-10" db="EMBL/GenBank/DDBJ databases">
        <authorList>
            <person name="de Groot N.N."/>
        </authorList>
    </citation>
    <scope>NUCLEOTIDE SEQUENCE [LARGE SCALE GENOMIC DNA]</scope>
    <source>
        <strain evidence="4 5">SLAS-1</strain>
    </source>
</reference>
<feature type="domain" description="Polysaccharide biosynthesis protein CapD-like" evidence="3">
    <location>
        <begin position="288"/>
        <end position="569"/>
    </location>
</feature>
<name>A0A1G9GW21_9FIRM</name>
<dbReference type="CDD" id="cd05237">
    <property type="entry name" value="UDP_invert_4-6DH_SDR_e"/>
    <property type="match status" value="1"/>
</dbReference>
<dbReference type="AlphaFoldDB" id="A0A1G9GW21"/>
<evidence type="ECO:0000259" key="3">
    <source>
        <dbReference type="Pfam" id="PF02719"/>
    </source>
</evidence>
<comment type="similarity">
    <text evidence="1">Belongs to the polysaccharide synthase family.</text>
</comment>
<keyword evidence="2" id="KW-1133">Transmembrane helix</keyword>
<dbReference type="InterPro" id="IPR036291">
    <property type="entry name" value="NAD(P)-bd_dom_sf"/>
</dbReference>